<dbReference type="InterPro" id="IPR006665">
    <property type="entry name" value="OmpA-like"/>
</dbReference>
<evidence type="ECO:0000256" key="3">
    <source>
        <dbReference type="ARBA" id="ARBA00023237"/>
    </source>
</evidence>
<keyword evidence="2 4" id="KW-0472">Membrane</keyword>
<dbReference type="SUPFAM" id="SSF103088">
    <property type="entry name" value="OmpA-like"/>
    <property type="match status" value="1"/>
</dbReference>
<evidence type="ECO:0000256" key="1">
    <source>
        <dbReference type="ARBA" id="ARBA00004442"/>
    </source>
</evidence>
<comment type="subcellular location">
    <subcellularLocation>
        <location evidence="1">Cell outer membrane</location>
    </subcellularLocation>
</comment>
<dbReference type="CDD" id="cd07185">
    <property type="entry name" value="OmpA_C-like"/>
    <property type="match status" value="1"/>
</dbReference>
<evidence type="ECO:0000256" key="2">
    <source>
        <dbReference type="ARBA" id="ARBA00023136"/>
    </source>
</evidence>
<evidence type="ECO:0000259" key="5">
    <source>
        <dbReference type="PROSITE" id="PS51123"/>
    </source>
</evidence>
<evidence type="ECO:0000256" key="4">
    <source>
        <dbReference type="PROSITE-ProRule" id="PRU00473"/>
    </source>
</evidence>
<dbReference type="Gene3D" id="3.30.1330.60">
    <property type="entry name" value="OmpA-like domain"/>
    <property type="match status" value="1"/>
</dbReference>
<feature type="domain" description="OmpA-like" evidence="5">
    <location>
        <begin position="62"/>
        <end position="180"/>
    </location>
</feature>
<comment type="caution">
    <text evidence="6">The sequence shown here is derived from an EMBL/GenBank/DDBJ whole genome shotgun (WGS) entry which is preliminary data.</text>
</comment>
<dbReference type="GO" id="GO:0009279">
    <property type="term" value="C:cell outer membrane"/>
    <property type="evidence" value="ECO:0007669"/>
    <property type="project" value="UniProtKB-SubCell"/>
</dbReference>
<dbReference type="InterPro" id="IPR036737">
    <property type="entry name" value="OmpA-like_sf"/>
</dbReference>
<dbReference type="PRINTS" id="PR01021">
    <property type="entry name" value="OMPADOMAIN"/>
</dbReference>
<proteinExistence type="predicted"/>
<dbReference type="Pfam" id="PF00691">
    <property type="entry name" value="OmpA"/>
    <property type="match status" value="1"/>
</dbReference>
<evidence type="ECO:0000313" key="6">
    <source>
        <dbReference type="EMBL" id="MBK7414850.1"/>
    </source>
</evidence>
<organism evidence="6 7">
    <name type="scientific">Candidatus Dechloromonas phosphorivorans</name>
    <dbReference type="NCBI Taxonomy" id="2899244"/>
    <lineage>
        <taxon>Bacteria</taxon>
        <taxon>Pseudomonadati</taxon>
        <taxon>Pseudomonadota</taxon>
        <taxon>Betaproteobacteria</taxon>
        <taxon>Rhodocyclales</taxon>
        <taxon>Azonexaceae</taxon>
        <taxon>Dechloromonas</taxon>
    </lineage>
</organism>
<sequence length="180" mass="19181">MNLITQWGLAVLISTQTLSLSAQEAGGRKPNSEQIIERLAAPVSQGKTRGWRGVTVEGGEAQPASAPSIDLEVNFEYASAQLSPDARIVLDNLGLALNHASLQSARIQLVGHTDAKGGDAYNLTLSRQRAQSVANYLGSQHGIAEKRLTVEGMGRSQLAVADQPYSALNRRVQVINLGQP</sequence>
<keyword evidence="3" id="KW-0998">Cell outer membrane</keyword>
<dbReference type="InterPro" id="IPR006664">
    <property type="entry name" value="OMP_bac"/>
</dbReference>
<dbReference type="AlphaFoldDB" id="A0A935JX97"/>
<dbReference type="Proteomes" id="UP000739411">
    <property type="component" value="Unassembled WGS sequence"/>
</dbReference>
<dbReference type="PANTHER" id="PTHR30329:SF21">
    <property type="entry name" value="LIPOPROTEIN YIAD-RELATED"/>
    <property type="match status" value="1"/>
</dbReference>
<dbReference type="EMBL" id="JADJMS010000013">
    <property type="protein sequence ID" value="MBK7414850.1"/>
    <property type="molecule type" value="Genomic_DNA"/>
</dbReference>
<dbReference type="InterPro" id="IPR050330">
    <property type="entry name" value="Bact_OuterMem_StrucFunc"/>
</dbReference>
<accession>A0A935JX97</accession>
<reference evidence="6 7" key="1">
    <citation type="submission" date="2020-10" db="EMBL/GenBank/DDBJ databases">
        <title>Connecting structure to function with the recovery of over 1000 high-quality activated sludge metagenome-assembled genomes encoding full-length rRNA genes using long-read sequencing.</title>
        <authorList>
            <person name="Singleton C.M."/>
            <person name="Petriglieri F."/>
            <person name="Kristensen J.M."/>
            <person name="Kirkegaard R.H."/>
            <person name="Michaelsen T.Y."/>
            <person name="Andersen M.H."/>
            <person name="Karst S.M."/>
            <person name="Dueholm M.S."/>
            <person name="Nielsen P.H."/>
            <person name="Albertsen M."/>
        </authorList>
    </citation>
    <scope>NUCLEOTIDE SEQUENCE [LARGE SCALE GENOMIC DNA]</scope>
    <source>
        <strain evidence="6">EsbW_18-Q3-R4-48_BATAC.463</strain>
    </source>
</reference>
<dbReference type="PROSITE" id="PS51123">
    <property type="entry name" value="OMPA_2"/>
    <property type="match status" value="1"/>
</dbReference>
<protein>
    <submittedName>
        <fullName evidence="6">OmpA family protein</fullName>
    </submittedName>
</protein>
<gene>
    <name evidence="6" type="ORF">IPJ38_06750</name>
</gene>
<dbReference type="PANTHER" id="PTHR30329">
    <property type="entry name" value="STATOR ELEMENT OF FLAGELLAR MOTOR COMPLEX"/>
    <property type="match status" value="1"/>
</dbReference>
<evidence type="ECO:0000313" key="7">
    <source>
        <dbReference type="Proteomes" id="UP000739411"/>
    </source>
</evidence>
<name>A0A935JX97_9RHOO</name>